<evidence type="ECO:0000256" key="1">
    <source>
        <dbReference type="ARBA" id="ARBA00004202"/>
    </source>
</evidence>
<sequence length="350" mass="37531">MSRQDQDSTQGPTTGGGEPAADGGESVDPDGADTRWATPAHDESAGSAIVGEDLAIGYPSTDDPIVECARLDVPQGEITALVGPNGSGKSTLLKCLARELAPERGGVVLNGRALQERSSKELARELGHLSQEHDSPSTLTVEDLCYHGRYPYRGLFDSLSEADDRAVERAMSLAGVDHLADAELGQLSGGQRQLAWIAMVLAQDTEVLLLDEPTTFLDLHHQLRVLETLRKLNADEGVTVCVVLHDIAQAARFADYLVALRDGEPYDWGPPREVVTEELLADVFRVDAAVRYTPEPEVIPRYALAEESDEEGTADPVTDTTPEESATDTTEKSGAGVTDADGRRSDDDAE</sequence>
<evidence type="ECO:0000313" key="18">
    <source>
        <dbReference type="Proteomes" id="UP001597187"/>
    </source>
</evidence>
<accession>A0ABD6AUB1</accession>
<dbReference type="CDD" id="cd03214">
    <property type="entry name" value="ABC_Iron-Siderophores_B12_Hemin"/>
    <property type="match status" value="1"/>
</dbReference>
<dbReference type="PROSITE" id="PS50893">
    <property type="entry name" value="ABC_TRANSPORTER_2"/>
    <property type="match status" value="1"/>
</dbReference>
<dbReference type="EMBL" id="JBHUDC010000003">
    <property type="protein sequence ID" value="MFD1513133.1"/>
    <property type="molecule type" value="Genomic_DNA"/>
</dbReference>
<feature type="compositionally biased region" description="Basic and acidic residues" evidence="15">
    <location>
        <begin position="340"/>
        <end position="350"/>
    </location>
</feature>
<comment type="function">
    <text evidence="10">Required for corrinoid utilization. Probably part of the ABC transporter complex BtuCDF involved in cobalamin (vitamin B12) import. Probably responsible for energy coupling to the transport system.</text>
</comment>
<gene>
    <name evidence="17" type="ORF">ACFSBT_07580</name>
</gene>
<keyword evidence="18" id="KW-1185">Reference proteome</keyword>
<proteinExistence type="predicted"/>
<keyword evidence="6" id="KW-0408">Iron</keyword>
<dbReference type="InterPro" id="IPR003593">
    <property type="entry name" value="AAA+_ATPase"/>
</dbReference>
<dbReference type="Pfam" id="PF00005">
    <property type="entry name" value="ABC_tran"/>
    <property type="match status" value="1"/>
</dbReference>
<dbReference type="AlphaFoldDB" id="A0ABD6AUB1"/>
<evidence type="ECO:0000256" key="2">
    <source>
        <dbReference type="ARBA" id="ARBA00022448"/>
    </source>
</evidence>
<dbReference type="InterPro" id="IPR017871">
    <property type="entry name" value="ABC_transporter-like_CS"/>
</dbReference>
<evidence type="ECO:0000256" key="6">
    <source>
        <dbReference type="ARBA" id="ARBA00023004"/>
    </source>
</evidence>
<reference evidence="17 18" key="1">
    <citation type="journal article" date="2019" name="Int. J. Syst. Evol. Microbiol.">
        <title>The Global Catalogue of Microorganisms (GCM) 10K type strain sequencing project: providing services to taxonomists for standard genome sequencing and annotation.</title>
        <authorList>
            <consortium name="The Broad Institute Genomics Platform"/>
            <consortium name="The Broad Institute Genome Sequencing Center for Infectious Disease"/>
            <person name="Wu L."/>
            <person name="Ma J."/>
        </authorList>
    </citation>
    <scope>NUCLEOTIDE SEQUENCE [LARGE SCALE GENOMIC DNA]</scope>
    <source>
        <strain evidence="17 18">CGMCC 1.12563</strain>
    </source>
</reference>
<comment type="subunit">
    <text evidence="11">The complex is composed of two ATP-binding proteins (BtuD), two transmembrane proteins (BtuC) and a solute-binding protein (BtuF).</text>
</comment>
<dbReference type="InterPro" id="IPR003439">
    <property type="entry name" value="ABC_transporter-like_ATP-bd"/>
</dbReference>
<dbReference type="SUPFAM" id="SSF52540">
    <property type="entry name" value="P-loop containing nucleoside triphosphate hydrolases"/>
    <property type="match status" value="1"/>
</dbReference>
<dbReference type="GO" id="GO:0005524">
    <property type="term" value="F:ATP binding"/>
    <property type="evidence" value="ECO:0007669"/>
    <property type="project" value="UniProtKB-KW"/>
</dbReference>
<dbReference type="GO" id="GO:0006811">
    <property type="term" value="P:monoatomic ion transport"/>
    <property type="evidence" value="ECO:0007669"/>
    <property type="project" value="UniProtKB-KW"/>
</dbReference>
<dbReference type="InterPro" id="IPR027417">
    <property type="entry name" value="P-loop_NTPase"/>
</dbReference>
<evidence type="ECO:0000256" key="5">
    <source>
        <dbReference type="ARBA" id="ARBA00022840"/>
    </source>
</evidence>
<evidence type="ECO:0000256" key="3">
    <source>
        <dbReference type="ARBA" id="ARBA00022475"/>
    </source>
</evidence>
<evidence type="ECO:0000313" key="17">
    <source>
        <dbReference type="EMBL" id="MFD1513133.1"/>
    </source>
</evidence>
<feature type="region of interest" description="Disordered" evidence="15">
    <location>
        <begin position="302"/>
        <end position="350"/>
    </location>
</feature>
<evidence type="ECO:0000256" key="9">
    <source>
        <dbReference type="ARBA" id="ARBA00050590"/>
    </source>
</evidence>
<dbReference type="GO" id="GO:0015420">
    <property type="term" value="F:ABC-type vitamin B12 transporter activity"/>
    <property type="evidence" value="ECO:0007669"/>
    <property type="project" value="UniProtKB-EC"/>
</dbReference>
<evidence type="ECO:0000256" key="15">
    <source>
        <dbReference type="SAM" id="MobiDB-lite"/>
    </source>
</evidence>
<dbReference type="Proteomes" id="UP001597187">
    <property type="component" value="Unassembled WGS sequence"/>
</dbReference>
<evidence type="ECO:0000256" key="7">
    <source>
        <dbReference type="ARBA" id="ARBA00023065"/>
    </source>
</evidence>
<dbReference type="InterPro" id="IPR051535">
    <property type="entry name" value="Siderophore_ABC-ATPase"/>
</dbReference>
<evidence type="ECO:0000256" key="14">
    <source>
        <dbReference type="ARBA" id="ARBA00077139"/>
    </source>
</evidence>
<protein>
    <recommendedName>
        <fullName evidence="13">Cobalamin import ATP-binding protein BtuD</fullName>
        <ecNumber evidence="12">7.6.2.8</ecNumber>
    </recommendedName>
    <alternativeName>
        <fullName evidence="14">Vitamin B12-transporting ATPase</fullName>
    </alternativeName>
</protein>
<dbReference type="PANTHER" id="PTHR42771:SF2">
    <property type="entry name" value="IRON(3+)-HYDROXAMATE IMPORT ATP-BINDING PROTEIN FHUC"/>
    <property type="match status" value="1"/>
</dbReference>
<comment type="catalytic activity">
    <reaction evidence="9">
        <text>an R-cob(III)alamin(out) + ATP + H2O = an R-cob(III)alamin(in) + ADP + phosphate + H(+)</text>
        <dbReference type="Rhea" id="RHEA:17873"/>
        <dbReference type="ChEBI" id="CHEBI:15377"/>
        <dbReference type="ChEBI" id="CHEBI:15378"/>
        <dbReference type="ChEBI" id="CHEBI:30616"/>
        <dbReference type="ChEBI" id="CHEBI:43474"/>
        <dbReference type="ChEBI" id="CHEBI:140785"/>
        <dbReference type="ChEBI" id="CHEBI:456216"/>
        <dbReference type="EC" id="7.6.2.8"/>
    </reaction>
</comment>
<dbReference type="PANTHER" id="PTHR42771">
    <property type="entry name" value="IRON(3+)-HYDROXAMATE IMPORT ATP-BINDING PROTEIN FHUC"/>
    <property type="match status" value="1"/>
</dbReference>
<evidence type="ECO:0000256" key="8">
    <source>
        <dbReference type="ARBA" id="ARBA00023136"/>
    </source>
</evidence>
<dbReference type="GO" id="GO:0005886">
    <property type="term" value="C:plasma membrane"/>
    <property type="evidence" value="ECO:0007669"/>
    <property type="project" value="UniProtKB-SubCell"/>
</dbReference>
<comment type="subcellular location">
    <subcellularLocation>
        <location evidence="1">Cell membrane</location>
        <topology evidence="1">Peripheral membrane protein</topology>
    </subcellularLocation>
</comment>
<dbReference type="FunFam" id="3.40.50.300:FF:000134">
    <property type="entry name" value="Iron-enterobactin ABC transporter ATP-binding protein"/>
    <property type="match status" value="1"/>
</dbReference>
<feature type="domain" description="ABC transporter" evidence="16">
    <location>
        <begin position="49"/>
        <end position="287"/>
    </location>
</feature>
<keyword evidence="8" id="KW-0472">Membrane</keyword>
<comment type="caution">
    <text evidence="17">The sequence shown here is derived from an EMBL/GenBank/DDBJ whole genome shotgun (WGS) entry which is preliminary data.</text>
</comment>
<keyword evidence="2" id="KW-0813">Transport</keyword>
<name>A0ABD6AUB1_9EURY</name>
<keyword evidence="3" id="KW-1003">Cell membrane</keyword>
<dbReference type="RefSeq" id="WP_305794376.1">
    <property type="nucleotide sequence ID" value="NZ_JALXFV010000003.1"/>
</dbReference>
<feature type="region of interest" description="Disordered" evidence="15">
    <location>
        <begin position="1"/>
        <end position="48"/>
    </location>
</feature>
<evidence type="ECO:0000256" key="4">
    <source>
        <dbReference type="ARBA" id="ARBA00022741"/>
    </source>
</evidence>
<keyword evidence="5 17" id="KW-0067">ATP-binding</keyword>
<dbReference type="Gene3D" id="3.40.50.300">
    <property type="entry name" value="P-loop containing nucleotide triphosphate hydrolases"/>
    <property type="match status" value="1"/>
</dbReference>
<evidence type="ECO:0000256" key="12">
    <source>
        <dbReference type="ARBA" id="ARBA00066387"/>
    </source>
</evidence>
<evidence type="ECO:0000259" key="16">
    <source>
        <dbReference type="PROSITE" id="PS50893"/>
    </source>
</evidence>
<keyword evidence="7" id="KW-0406">Ion transport</keyword>
<evidence type="ECO:0000256" key="11">
    <source>
        <dbReference type="ARBA" id="ARBA00064420"/>
    </source>
</evidence>
<dbReference type="PROSITE" id="PS00211">
    <property type="entry name" value="ABC_TRANSPORTER_1"/>
    <property type="match status" value="1"/>
</dbReference>
<keyword evidence="4" id="KW-0547">Nucleotide-binding</keyword>
<dbReference type="SMART" id="SM00382">
    <property type="entry name" value="AAA"/>
    <property type="match status" value="1"/>
</dbReference>
<evidence type="ECO:0000256" key="13">
    <source>
        <dbReference type="ARBA" id="ARBA00073649"/>
    </source>
</evidence>
<organism evidence="17 18">
    <name type="scientific">Halomarina rubra</name>
    <dbReference type="NCBI Taxonomy" id="2071873"/>
    <lineage>
        <taxon>Archaea</taxon>
        <taxon>Methanobacteriati</taxon>
        <taxon>Methanobacteriota</taxon>
        <taxon>Stenosarchaea group</taxon>
        <taxon>Halobacteria</taxon>
        <taxon>Halobacteriales</taxon>
        <taxon>Natronomonadaceae</taxon>
        <taxon>Halomarina</taxon>
    </lineage>
</organism>
<evidence type="ECO:0000256" key="10">
    <source>
        <dbReference type="ARBA" id="ARBA00058960"/>
    </source>
</evidence>
<dbReference type="EC" id="7.6.2.8" evidence="12"/>